<organism evidence="2 3">
    <name type="scientific">Paracoccus sulfuroxidans</name>
    <dbReference type="NCBI Taxonomy" id="384678"/>
    <lineage>
        <taxon>Bacteria</taxon>
        <taxon>Pseudomonadati</taxon>
        <taxon>Pseudomonadota</taxon>
        <taxon>Alphaproteobacteria</taxon>
        <taxon>Rhodobacterales</taxon>
        <taxon>Paracoccaceae</taxon>
        <taxon>Paracoccus</taxon>
    </lineage>
</organism>
<evidence type="ECO:0000313" key="2">
    <source>
        <dbReference type="EMBL" id="TWI36917.1"/>
    </source>
</evidence>
<dbReference type="OrthoDB" id="287932at2"/>
<keyword evidence="3" id="KW-1185">Reference proteome</keyword>
<evidence type="ECO:0000313" key="3">
    <source>
        <dbReference type="Proteomes" id="UP000316225"/>
    </source>
</evidence>
<dbReference type="GO" id="GO:0005829">
    <property type="term" value="C:cytosol"/>
    <property type="evidence" value="ECO:0007669"/>
    <property type="project" value="TreeGrafter"/>
</dbReference>
<protein>
    <submittedName>
        <fullName evidence="2">Autoinducer 2-degrading protein</fullName>
    </submittedName>
</protein>
<dbReference type="InterPro" id="IPR011008">
    <property type="entry name" value="Dimeric_a/b-barrel"/>
</dbReference>
<accession>A0A562NXF8</accession>
<gene>
    <name evidence="2" type="ORF">IQ24_00703</name>
</gene>
<dbReference type="GO" id="GO:0016491">
    <property type="term" value="F:oxidoreductase activity"/>
    <property type="evidence" value="ECO:0007669"/>
    <property type="project" value="TreeGrafter"/>
</dbReference>
<dbReference type="RefSeq" id="WP_145396339.1">
    <property type="nucleotide sequence ID" value="NZ_VLKU01000002.1"/>
</dbReference>
<dbReference type="PROSITE" id="PS51725">
    <property type="entry name" value="ABM"/>
    <property type="match status" value="1"/>
</dbReference>
<dbReference type="EMBL" id="VLKU01000002">
    <property type="protein sequence ID" value="TWI36917.1"/>
    <property type="molecule type" value="Genomic_DNA"/>
</dbReference>
<feature type="domain" description="ABM" evidence="1">
    <location>
        <begin position="2"/>
        <end position="90"/>
    </location>
</feature>
<name>A0A562NXF8_9RHOB</name>
<dbReference type="PANTHER" id="PTHR33336:SF1">
    <property type="entry name" value="(4S)-4-HYDROXY-5-PHOSPHONOOXYPENTANE-2,3-DIONE ISOMERASE"/>
    <property type="match status" value="1"/>
</dbReference>
<dbReference type="AlphaFoldDB" id="A0A562NXF8"/>
<sequence length="99" mass="11450">MLIQLVSVEVVPGQRDRFIEAMRINREGTRREPGNLRFDLLCDPSDENRFSIYEIFAGPDALEAHRQTAHYRTCVQMIDPITTGPRSKQFFQPVLVEQS</sequence>
<dbReference type="InterPro" id="IPR050744">
    <property type="entry name" value="AI-2_Isomerase_LsrG"/>
</dbReference>
<evidence type="ECO:0000259" key="1">
    <source>
        <dbReference type="PROSITE" id="PS51725"/>
    </source>
</evidence>
<reference evidence="2 3" key="1">
    <citation type="journal article" date="2015" name="Stand. Genomic Sci.">
        <title>Genomic Encyclopedia of Bacterial and Archaeal Type Strains, Phase III: the genomes of soil and plant-associated and newly described type strains.</title>
        <authorList>
            <person name="Whitman W.B."/>
            <person name="Woyke T."/>
            <person name="Klenk H.P."/>
            <person name="Zhou Y."/>
            <person name="Lilburn T.G."/>
            <person name="Beck B.J."/>
            <person name="De Vos P."/>
            <person name="Vandamme P."/>
            <person name="Eisen J.A."/>
            <person name="Garrity G."/>
            <person name="Hugenholtz P."/>
            <person name="Kyrpides N.C."/>
        </authorList>
    </citation>
    <scope>NUCLEOTIDE SEQUENCE [LARGE SCALE GENOMIC DNA]</scope>
    <source>
        <strain evidence="2 3">CGMCC 1.5364</strain>
    </source>
</reference>
<dbReference type="Proteomes" id="UP000316225">
    <property type="component" value="Unassembled WGS sequence"/>
</dbReference>
<dbReference type="SUPFAM" id="SSF54909">
    <property type="entry name" value="Dimeric alpha+beta barrel"/>
    <property type="match status" value="1"/>
</dbReference>
<dbReference type="PANTHER" id="PTHR33336">
    <property type="entry name" value="QUINOL MONOOXYGENASE YGIN-RELATED"/>
    <property type="match status" value="1"/>
</dbReference>
<dbReference type="InterPro" id="IPR007138">
    <property type="entry name" value="ABM_dom"/>
</dbReference>
<comment type="caution">
    <text evidence="2">The sequence shown here is derived from an EMBL/GenBank/DDBJ whole genome shotgun (WGS) entry which is preliminary data.</text>
</comment>
<proteinExistence type="predicted"/>
<dbReference type="Gene3D" id="3.30.70.100">
    <property type="match status" value="1"/>
</dbReference>
<dbReference type="Pfam" id="PF03992">
    <property type="entry name" value="ABM"/>
    <property type="match status" value="1"/>
</dbReference>